<feature type="chain" id="PRO_5045651876" evidence="2">
    <location>
        <begin position="36"/>
        <end position="278"/>
    </location>
</feature>
<organism evidence="3 4">
    <name type="scientific">Brachybacterium hainanense</name>
    <dbReference type="NCBI Taxonomy" id="1541174"/>
    <lineage>
        <taxon>Bacteria</taxon>
        <taxon>Bacillati</taxon>
        <taxon>Actinomycetota</taxon>
        <taxon>Actinomycetes</taxon>
        <taxon>Micrococcales</taxon>
        <taxon>Dermabacteraceae</taxon>
        <taxon>Brachybacterium</taxon>
    </lineage>
</organism>
<dbReference type="EMBL" id="JBHLSV010000018">
    <property type="protein sequence ID" value="MFC0675025.1"/>
    <property type="molecule type" value="Genomic_DNA"/>
</dbReference>
<name>A0ABV6RDF2_9MICO</name>
<feature type="signal peptide" evidence="2">
    <location>
        <begin position="1"/>
        <end position="35"/>
    </location>
</feature>
<feature type="region of interest" description="Disordered" evidence="1">
    <location>
        <begin position="32"/>
        <end position="76"/>
    </location>
</feature>
<proteinExistence type="predicted"/>
<sequence length="278" mass="27653">MPSSAPSAADAGPRGLLAAAAAALLLLGASCTPDADEPVETTLPASAEDTAASDGGLSAPEASDGGGEPGDGVEEGTPAMRHAVLITAEVPDTRIDDAALAAILREQVGVEEDAPVECDGPLDLEQGDPQTCGGPVGPEDATQVVWIGQGVRVPAPDGAGSVPALLFSHDLELPDEAALALDRDRVLSALPMGSMYGAEPIPASQLGEDALRTLTSTSAITPPAGGFAEVSCGEDLDAAMFEPVECTAARTDGTEVAVQVLPGPFAGMDQGLIVSVPG</sequence>
<gene>
    <name evidence="3" type="ORF">ACFFF6_13750</name>
</gene>
<protein>
    <submittedName>
        <fullName evidence="3">Uncharacterized protein</fullName>
    </submittedName>
</protein>
<keyword evidence="4" id="KW-1185">Reference proteome</keyword>
<keyword evidence="2" id="KW-0732">Signal</keyword>
<evidence type="ECO:0000256" key="2">
    <source>
        <dbReference type="SAM" id="SignalP"/>
    </source>
</evidence>
<dbReference type="RefSeq" id="WP_376981668.1">
    <property type="nucleotide sequence ID" value="NZ_JBHLSV010000018.1"/>
</dbReference>
<reference evidence="3 4" key="1">
    <citation type="submission" date="2024-09" db="EMBL/GenBank/DDBJ databases">
        <authorList>
            <person name="Sun Q."/>
            <person name="Mori K."/>
        </authorList>
    </citation>
    <scope>NUCLEOTIDE SEQUENCE [LARGE SCALE GENOMIC DNA]</scope>
    <source>
        <strain evidence="3 4">CICC 10874</strain>
    </source>
</reference>
<evidence type="ECO:0000256" key="1">
    <source>
        <dbReference type="SAM" id="MobiDB-lite"/>
    </source>
</evidence>
<evidence type="ECO:0000313" key="3">
    <source>
        <dbReference type="EMBL" id="MFC0675025.1"/>
    </source>
</evidence>
<accession>A0ABV6RDF2</accession>
<comment type="caution">
    <text evidence="3">The sequence shown here is derived from an EMBL/GenBank/DDBJ whole genome shotgun (WGS) entry which is preliminary data.</text>
</comment>
<evidence type="ECO:0000313" key="4">
    <source>
        <dbReference type="Proteomes" id="UP001589793"/>
    </source>
</evidence>
<dbReference type="Proteomes" id="UP001589793">
    <property type="component" value="Unassembled WGS sequence"/>
</dbReference>